<proteinExistence type="predicted"/>
<evidence type="ECO:0000313" key="1">
    <source>
        <dbReference type="EMBL" id="MCD7470905.1"/>
    </source>
</evidence>
<gene>
    <name evidence="1" type="ORF">HAX54_011107</name>
</gene>
<dbReference type="Proteomes" id="UP000823775">
    <property type="component" value="Unassembled WGS sequence"/>
</dbReference>
<sequence length="144" mass="16187">MAESYVLNSLKNSLLSSWPENFEVSLDEAKTFIVDDDTLLADFGPATIYFENRIIAHNVATTLLPWKGSLNTLSTRDLVVVYCLLKKLKINWPEWILGFMLKSSQDPGSNTCLPYGMIVTWIIKAMGVDLSSFPVKEISSTYND</sequence>
<dbReference type="EMBL" id="JACEIK010001628">
    <property type="protein sequence ID" value="MCD7470905.1"/>
    <property type="molecule type" value="Genomic_DNA"/>
</dbReference>
<comment type="caution">
    <text evidence="1">The sequence shown here is derived from an EMBL/GenBank/DDBJ whole genome shotgun (WGS) entry which is preliminary data.</text>
</comment>
<name>A0ABS8TJ78_DATST</name>
<organism evidence="1 2">
    <name type="scientific">Datura stramonium</name>
    <name type="common">Jimsonweed</name>
    <name type="synonym">Common thornapple</name>
    <dbReference type="NCBI Taxonomy" id="4076"/>
    <lineage>
        <taxon>Eukaryota</taxon>
        <taxon>Viridiplantae</taxon>
        <taxon>Streptophyta</taxon>
        <taxon>Embryophyta</taxon>
        <taxon>Tracheophyta</taxon>
        <taxon>Spermatophyta</taxon>
        <taxon>Magnoliopsida</taxon>
        <taxon>eudicotyledons</taxon>
        <taxon>Gunneridae</taxon>
        <taxon>Pentapetalae</taxon>
        <taxon>asterids</taxon>
        <taxon>lamiids</taxon>
        <taxon>Solanales</taxon>
        <taxon>Solanaceae</taxon>
        <taxon>Solanoideae</taxon>
        <taxon>Datureae</taxon>
        <taxon>Datura</taxon>
    </lineage>
</organism>
<keyword evidence="2" id="KW-1185">Reference proteome</keyword>
<reference evidence="1 2" key="1">
    <citation type="journal article" date="2021" name="BMC Genomics">
        <title>Datura genome reveals duplications of psychoactive alkaloid biosynthetic genes and high mutation rate following tissue culture.</title>
        <authorList>
            <person name="Rajewski A."/>
            <person name="Carter-House D."/>
            <person name="Stajich J."/>
            <person name="Litt A."/>
        </authorList>
    </citation>
    <scope>NUCLEOTIDE SEQUENCE [LARGE SCALE GENOMIC DNA]</scope>
    <source>
        <strain evidence="1">AR-01</strain>
    </source>
</reference>
<accession>A0ABS8TJ78</accession>
<protein>
    <submittedName>
        <fullName evidence="1">Uncharacterized protein</fullName>
    </submittedName>
</protein>
<evidence type="ECO:0000313" key="2">
    <source>
        <dbReference type="Proteomes" id="UP000823775"/>
    </source>
</evidence>